<dbReference type="Pfam" id="PF23432">
    <property type="entry name" value="DUF7118"/>
    <property type="match status" value="1"/>
</dbReference>
<dbReference type="EMBL" id="CP028858">
    <property type="protein sequence ID" value="AWB28549.1"/>
    <property type="molecule type" value="Genomic_DNA"/>
</dbReference>
<gene>
    <name evidence="1" type="ORF">HARCEL1_13090</name>
</gene>
<dbReference type="KEGG" id="harc:HARCEL1_13090"/>
<name>A0A2R4X437_9EURY</name>
<accession>A0A2R4X437</accession>
<dbReference type="InterPro" id="IPR055542">
    <property type="entry name" value="DUF7118"/>
</dbReference>
<sequence>MVDPGRSPQLARAAGLIASLDRAVADHEAAQERIRAADGDLQALAAAHQEVTALLDQYDETAVGDADFESYLTFQDELATFFEDLDDDLPEREAFESVDERLHQRRLTESDFEAARETLAGVADRVAVLDERRDAAERIRRRRFAIERAIEDLRERVEACAALEAHADADLSADVARLARPITDYDRRIEADFATFRRTASAREFLDWLDDCRWYPLVDLDPPPADLQRYVDRTPVGTEPLGTLREYADYSHSKLDHYVDDPGALKRAVGPHTGYLRRLDAGPLTVGWPPPEADDLRYRTRELLAVVDRIADDATVAALQRVRALAFSDDYSRRREAAVARVALDPTDRRRLQWGLVQRERVAAEQAIDRLQSALSDAPAP</sequence>
<dbReference type="RefSeq" id="WP_108383997.1">
    <property type="nucleotide sequence ID" value="NZ_CP028858.1"/>
</dbReference>
<organism evidence="1 2">
    <name type="scientific">Halococcoides cellulosivorans</name>
    <dbReference type="NCBI Taxonomy" id="1679096"/>
    <lineage>
        <taxon>Archaea</taxon>
        <taxon>Methanobacteriati</taxon>
        <taxon>Methanobacteriota</taxon>
        <taxon>Stenosarchaea group</taxon>
        <taxon>Halobacteria</taxon>
        <taxon>Halobacteriales</taxon>
        <taxon>Haloarculaceae</taxon>
        <taxon>Halococcoides</taxon>
    </lineage>
</organism>
<dbReference type="Proteomes" id="UP000244727">
    <property type="component" value="Chromosome"/>
</dbReference>
<dbReference type="GeneID" id="36513459"/>
<reference evidence="1 2" key="1">
    <citation type="submission" date="2018-04" db="EMBL/GenBank/DDBJ databases">
        <title>Halococcoides cellulosivorans gen. nov., sp. nov., an extremely halophilic cellulose-utilizing haloarchaeon from hypersaline lakes.</title>
        <authorList>
            <person name="Sorokin D.Y."/>
            <person name="Toshchakov S.V."/>
            <person name="Samarov N.I."/>
            <person name="Korzhenkov A."/>
            <person name="Kublanov I.V."/>
        </authorList>
    </citation>
    <scope>NUCLEOTIDE SEQUENCE [LARGE SCALE GENOMIC DNA]</scope>
    <source>
        <strain evidence="1 2">HArcel1</strain>
    </source>
</reference>
<proteinExistence type="predicted"/>
<dbReference type="AlphaFoldDB" id="A0A2R4X437"/>
<keyword evidence="2" id="KW-1185">Reference proteome</keyword>
<evidence type="ECO:0000313" key="1">
    <source>
        <dbReference type="EMBL" id="AWB28549.1"/>
    </source>
</evidence>
<evidence type="ECO:0000313" key="2">
    <source>
        <dbReference type="Proteomes" id="UP000244727"/>
    </source>
</evidence>
<protein>
    <submittedName>
        <fullName evidence="1">Uncharacterized protein</fullName>
    </submittedName>
</protein>